<dbReference type="Proteomes" id="UP000596427">
    <property type="component" value="Chromosome"/>
</dbReference>
<organism evidence="3 4">
    <name type="scientific">Xanthobacter dioxanivorans</name>
    <dbReference type="NCBI Taxonomy" id="2528964"/>
    <lineage>
        <taxon>Bacteria</taxon>
        <taxon>Pseudomonadati</taxon>
        <taxon>Pseudomonadota</taxon>
        <taxon>Alphaproteobacteria</taxon>
        <taxon>Hyphomicrobiales</taxon>
        <taxon>Xanthobacteraceae</taxon>
        <taxon>Xanthobacter</taxon>
    </lineage>
</organism>
<dbReference type="InterPro" id="IPR013094">
    <property type="entry name" value="AB_hydrolase_3"/>
</dbReference>
<dbReference type="Gene3D" id="3.40.50.1820">
    <property type="entry name" value="alpha/beta hydrolase"/>
    <property type="match status" value="1"/>
</dbReference>
<feature type="domain" description="Alpha/beta hydrolase fold-3" evidence="2">
    <location>
        <begin position="69"/>
        <end position="188"/>
    </location>
</feature>
<dbReference type="GO" id="GO:0016787">
    <property type="term" value="F:hydrolase activity"/>
    <property type="evidence" value="ECO:0007669"/>
    <property type="project" value="UniProtKB-KW"/>
</dbReference>
<dbReference type="KEGG" id="xdi:EZH22_27095"/>
<dbReference type="InterPro" id="IPR029058">
    <property type="entry name" value="AB_hydrolase_fold"/>
</dbReference>
<dbReference type="PANTHER" id="PTHR48081:SF33">
    <property type="entry name" value="KYNURENINE FORMAMIDASE"/>
    <property type="match status" value="1"/>
</dbReference>
<reference evidence="3 4" key="1">
    <citation type="submission" date="2020-10" db="EMBL/GenBank/DDBJ databases">
        <title>Degradation of 1,4-Dioxane by Xanthobacter sp. YN2, via a Novel Group-2 Soluble Di-Iron Monooxygenase.</title>
        <authorList>
            <person name="Ma F."/>
            <person name="Wang Y."/>
            <person name="Yang J."/>
            <person name="Guo H."/>
            <person name="Su D."/>
            <person name="Yu L."/>
        </authorList>
    </citation>
    <scope>NUCLEOTIDE SEQUENCE [LARGE SCALE GENOMIC DNA]</scope>
    <source>
        <strain evidence="3 4">YN2</strain>
    </source>
</reference>
<dbReference type="AlphaFoldDB" id="A0A974PMX9"/>
<dbReference type="PANTHER" id="PTHR48081">
    <property type="entry name" value="AB HYDROLASE SUPERFAMILY PROTEIN C4A8.06C"/>
    <property type="match status" value="1"/>
</dbReference>
<proteinExistence type="predicted"/>
<keyword evidence="1 3" id="KW-0378">Hydrolase</keyword>
<accession>A0A974PMX9</accession>
<sequence>MSETLIDPALEAEFALRRRHPERESIYDGHRRLSAALRDAGHGLLNQRYGAGPRCLLDVFPADPGAPVLFFIHGGYWRALDKSDVSFIAEPYVNAGITVVTPGYDLVPHVRVADILDEMRAALAWVMDHLAPPRIVVGGHSAGGQLAAMLALDQVESGIGPICGLAGISGAFDLRPLRRTSINVDLALSEAEAAAASPLVRLAALPASATLMPLLAAVGAEETAGFKTWSRDLAALWHARGGAVQLLEPARRNHFTILDLLADREAELTRGILALAETRLGGSDAHPRPSRPHRCPPAV</sequence>
<dbReference type="SUPFAM" id="SSF53474">
    <property type="entry name" value="alpha/beta-Hydrolases"/>
    <property type="match status" value="1"/>
</dbReference>
<evidence type="ECO:0000259" key="2">
    <source>
        <dbReference type="Pfam" id="PF07859"/>
    </source>
</evidence>
<gene>
    <name evidence="3" type="ORF">EZH22_27095</name>
</gene>
<evidence type="ECO:0000313" key="4">
    <source>
        <dbReference type="Proteomes" id="UP000596427"/>
    </source>
</evidence>
<evidence type="ECO:0000256" key="1">
    <source>
        <dbReference type="ARBA" id="ARBA00022801"/>
    </source>
</evidence>
<name>A0A974PMX9_9HYPH</name>
<protein>
    <submittedName>
        <fullName evidence="3">Alpha/beta hydrolase</fullName>
    </submittedName>
</protein>
<dbReference type="RefSeq" id="WP_203193459.1">
    <property type="nucleotide sequence ID" value="NZ_CP063362.1"/>
</dbReference>
<evidence type="ECO:0000313" key="3">
    <source>
        <dbReference type="EMBL" id="QRG06553.1"/>
    </source>
</evidence>
<keyword evidence="4" id="KW-1185">Reference proteome</keyword>
<dbReference type="InterPro" id="IPR050300">
    <property type="entry name" value="GDXG_lipolytic_enzyme"/>
</dbReference>
<dbReference type="EMBL" id="CP063362">
    <property type="protein sequence ID" value="QRG06553.1"/>
    <property type="molecule type" value="Genomic_DNA"/>
</dbReference>
<dbReference type="Pfam" id="PF07859">
    <property type="entry name" value="Abhydrolase_3"/>
    <property type="match status" value="1"/>
</dbReference>